<reference evidence="2 5" key="3">
    <citation type="submission" date="2017-09" db="EMBL/GenBank/DDBJ databases">
        <title>Tripartite evolution among Lactobacillus johnsonii, Lactobacillus taiwanensis, Lactobacillus reuteri and their rodent host.</title>
        <authorList>
            <person name="Wang T."/>
            <person name="Knowles S."/>
            <person name="Cheng C."/>
        </authorList>
    </citation>
    <scope>NUCLEOTIDE SEQUENCE [LARGE SCALE GENOMIC DNA]</scope>
    <source>
        <strain evidence="2 5">103v</strain>
    </source>
</reference>
<sequence length="67" mass="7691">MPETSNGRKRIIDYLQQNKISYAQLATMYGMNKQDVADYLSGRKKTPAASRFIITLIKEFGLKYEGK</sequence>
<evidence type="ECO:0000313" key="2">
    <source>
        <dbReference type="EMBL" id="OYT03625.1"/>
    </source>
</evidence>
<evidence type="ECO:0000313" key="3">
    <source>
        <dbReference type="EMBL" id="PWT43070.1"/>
    </source>
</evidence>
<reference evidence="6 7" key="4">
    <citation type="journal article" date="2018" name="Front. Microbiol.">
        <title>Comparative Genomics of the Herbivore Gut Symbiont Lactobacillus reuteri Reveals Genetic Diversity and Lifestyle Adaptation.</title>
        <authorList>
            <person name="Zhao J."/>
        </authorList>
    </citation>
    <scope>NUCLEOTIDE SEQUENCE [LARGE SCALE GENOMIC DNA]</scope>
    <source>
        <strain evidence="3 7">LR10</strain>
        <strain evidence="4 6">LR12</strain>
    </source>
</reference>
<reference evidence="5" key="2">
    <citation type="submission" date="2017-05" db="EMBL/GenBank/DDBJ databases">
        <authorList>
            <person name="Lin X.B."/>
            <person name="Stothard P."/>
            <person name="Tasseva G."/>
            <person name="Walter J."/>
        </authorList>
    </citation>
    <scope>NUCLEOTIDE SEQUENCE [LARGE SCALE GENOMIC DNA]</scope>
    <source>
        <strain evidence="5">103v</strain>
    </source>
</reference>
<dbReference type="SUPFAM" id="SSF47413">
    <property type="entry name" value="lambda repressor-like DNA-binding domains"/>
    <property type="match status" value="1"/>
</dbReference>
<evidence type="ECO:0000313" key="6">
    <source>
        <dbReference type="Proteomes" id="UP000245866"/>
    </source>
</evidence>
<name>A0A1C1ZL75_LIMRT</name>
<evidence type="ECO:0000313" key="5">
    <source>
        <dbReference type="Proteomes" id="UP000216122"/>
    </source>
</evidence>
<dbReference type="GO" id="GO:0003677">
    <property type="term" value="F:DNA binding"/>
    <property type="evidence" value="ECO:0007669"/>
    <property type="project" value="InterPro"/>
</dbReference>
<dbReference type="Proteomes" id="UP000245980">
    <property type="component" value="Unassembled WGS sequence"/>
</dbReference>
<dbReference type="Gene3D" id="1.10.260.40">
    <property type="entry name" value="lambda repressor-like DNA-binding domains"/>
    <property type="match status" value="1"/>
</dbReference>
<accession>A0A1C1ZL75</accession>
<dbReference type="Proteomes" id="UP001198026">
    <property type="component" value="Unassembled WGS sequence"/>
</dbReference>
<dbReference type="RefSeq" id="WP_065867889.1">
    <property type="nucleotide sequence ID" value="NZ_CALNWZ010000001.1"/>
</dbReference>
<gene>
    <name evidence="2" type="ORF">CBG21_04970</name>
    <name evidence="3" type="ORF">DKZ22_01620</name>
    <name evidence="4" type="ORF">DKZ23_05875</name>
    <name evidence="1" type="ORF">LMB76_04380</name>
</gene>
<evidence type="ECO:0000313" key="7">
    <source>
        <dbReference type="Proteomes" id="UP000245980"/>
    </source>
</evidence>
<dbReference type="AlphaFoldDB" id="A0A1C1ZL75"/>
<dbReference type="EMBL" id="NGQC01000031">
    <property type="protein sequence ID" value="OYT03625.1"/>
    <property type="molecule type" value="Genomic_DNA"/>
</dbReference>
<dbReference type="EMBL" id="QGHS01000061">
    <property type="protein sequence ID" value="PWT46658.1"/>
    <property type="molecule type" value="Genomic_DNA"/>
</dbReference>
<reference evidence="1" key="7">
    <citation type="submission" date="2021-10" db="EMBL/GenBank/DDBJ databases">
        <title>Evolutionary history and lifestyle of the vertebrate symbiont Limosilactobacillus reuteri.</title>
        <authorList>
            <person name="Zheng J."/>
            <person name="Li F."/>
            <person name="Gaenzle M."/>
            <person name="Walter J."/>
        </authorList>
    </citation>
    <scope>NUCLEOTIDE SEQUENCE</scope>
    <source>
        <strain evidence="1">GQ_1_3_1</strain>
    </source>
</reference>
<organism evidence="3 7">
    <name type="scientific">Limosilactobacillus reuteri</name>
    <name type="common">Lactobacillus reuteri</name>
    <dbReference type="NCBI Taxonomy" id="1598"/>
    <lineage>
        <taxon>Bacteria</taxon>
        <taxon>Bacillati</taxon>
        <taxon>Bacillota</taxon>
        <taxon>Bacilli</taxon>
        <taxon>Lactobacillales</taxon>
        <taxon>Lactobacillaceae</taxon>
        <taxon>Limosilactobacillus</taxon>
    </lineage>
</organism>
<dbReference type="InterPro" id="IPR010982">
    <property type="entry name" value="Lambda_DNA-bd_dom_sf"/>
</dbReference>
<comment type="caution">
    <text evidence="3">The sequence shown here is derived from an EMBL/GenBank/DDBJ whole genome shotgun (WGS) entry which is preliminary data.</text>
</comment>
<evidence type="ECO:0000313" key="4">
    <source>
        <dbReference type="EMBL" id="PWT46658.1"/>
    </source>
</evidence>
<dbReference type="Proteomes" id="UP000216122">
    <property type="component" value="Unassembled WGS sequence"/>
</dbReference>
<reference evidence="3" key="6">
    <citation type="submission" date="2018-05" db="EMBL/GenBank/DDBJ databases">
        <authorList>
            <person name="Peng X.Y."/>
            <person name="Xu Y.F."/>
            <person name="Luo D."/>
            <person name="Yu J."/>
            <person name="Gu J.Y."/>
        </authorList>
    </citation>
    <scope>NUCLEOTIDE SEQUENCE</scope>
    <source>
        <strain evidence="3">LR10</strain>
    </source>
</reference>
<dbReference type="EMBL" id="QGHT01000004">
    <property type="protein sequence ID" value="PWT43070.1"/>
    <property type="molecule type" value="Genomic_DNA"/>
</dbReference>
<proteinExistence type="predicted"/>
<reference evidence="2" key="1">
    <citation type="submission" date="2017-05" db="EMBL/GenBank/DDBJ databases">
        <authorList>
            <person name="Song R."/>
            <person name="Chenine A.L."/>
            <person name="Ruprecht R.M."/>
        </authorList>
    </citation>
    <scope>NUCLEOTIDE SEQUENCE [LARGE SCALE GENOMIC DNA]</scope>
    <source>
        <strain evidence="2">103v</strain>
    </source>
</reference>
<reference evidence="4" key="5">
    <citation type="submission" date="2018-05" db="EMBL/GenBank/DDBJ databases">
        <authorList>
            <person name="Lanie J.A."/>
            <person name="Ng W.-L."/>
            <person name="Kazmierczak K.M."/>
            <person name="Andrzejewski T.M."/>
            <person name="Davidsen T.M."/>
            <person name="Wayne K.J."/>
            <person name="Tettelin H."/>
            <person name="Glass J.I."/>
            <person name="Rusch D."/>
            <person name="Podicherti R."/>
            <person name="Tsui H.-C.T."/>
            <person name="Winkler M.E."/>
        </authorList>
    </citation>
    <scope>NUCLEOTIDE SEQUENCE</scope>
    <source>
        <strain evidence="4">LR12</strain>
    </source>
</reference>
<protein>
    <submittedName>
        <fullName evidence="1 3">Transcriptional regulator</fullName>
    </submittedName>
</protein>
<dbReference type="Proteomes" id="UP000245866">
    <property type="component" value="Unassembled WGS sequence"/>
</dbReference>
<dbReference type="EMBL" id="JAJGWB010000114">
    <property type="protein sequence ID" value="MCC4477454.1"/>
    <property type="molecule type" value="Genomic_DNA"/>
</dbReference>
<evidence type="ECO:0000313" key="1">
    <source>
        <dbReference type="EMBL" id="MCC4477454.1"/>
    </source>
</evidence>